<keyword evidence="2" id="KW-0808">Transferase</keyword>
<dbReference type="SUPFAM" id="SSF56112">
    <property type="entry name" value="Protein kinase-like (PK-like)"/>
    <property type="match status" value="1"/>
</dbReference>
<gene>
    <name evidence="6" type="ORF">DFH94DRAFT_841263</name>
</gene>
<evidence type="ECO:0000313" key="6">
    <source>
        <dbReference type="EMBL" id="KAF8486783.1"/>
    </source>
</evidence>
<accession>A0A9P5N4X3</accession>
<dbReference type="Proteomes" id="UP000759537">
    <property type="component" value="Unassembled WGS sequence"/>
</dbReference>
<evidence type="ECO:0000259" key="5">
    <source>
        <dbReference type="PROSITE" id="PS51158"/>
    </source>
</evidence>
<name>A0A9P5N4X3_9AGAM</name>
<dbReference type="InterPro" id="IPR011009">
    <property type="entry name" value="Kinase-like_dom_sf"/>
</dbReference>
<feature type="compositionally biased region" description="Polar residues" evidence="4">
    <location>
        <begin position="304"/>
        <end position="327"/>
    </location>
</feature>
<dbReference type="InterPro" id="IPR004166">
    <property type="entry name" value="a-kinase_dom"/>
</dbReference>
<dbReference type="EMBL" id="WHVB01000001">
    <property type="protein sequence ID" value="KAF8486783.1"/>
    <property type="molecule type" value="Genomic_DNA"/>
</dbReference>
<sequence length="626" mass="69200">MTQCTGCSIEFPCLEALQCGKCLKRDKAGSSTDRDVINGQPQCIGCGVVFQWLQTALCGACDVRSETEPKLFEGHPRIMKFLTDRIKKFDGEASKHRLNRNAPNPGLLSAAKAKERLSIAKKVNRQEGVDISVQLWIYPHSKIGIASGIAKKAQLPSLPAHFDGSVSADFMFDEVLKKVRAAYGRCPAYSTQSTDTRPIFDSVSKGSTVNSIEDSYFSGTAGELFGHLKSNNLLSENDAKNHKVSLRLFVYSQDSIYIESSDSDDVGEITMKSAAMARKSMPKPLKRKSGAAFGANASPPRGSGSWTSRSQPSSKSRGLSRVSQFRSSSNHPQYVSAYRRDIPTVTYTSYQFMQTTCETNASGVAFFVESGDTKTILIGQNWQSHVKGGKPAGAYLSKGFTKYAFRGRIDSRDLAIFQCQPLRGYTEDLNSRDLRDELLLLGQAQYFLDTFYKRAKSFEIKDIPQIRWNFAGSFVGRDVGVASPPNTGATDNRSLIFSDFLAMPLLDLNSNTKERKFSGNEEIAHNIDPLGRVIDAYVHHALVDSLGDILFADVQGVIFEDGGLCLFDPQAHMRTCGSGHWDKGETQIDIYQKEHKCNSICWLLQLEQSYGDGSVHTHPLRYGFSN</sequence>
<protein>
    <recommendedName>
        <fullName evidence="5">Alpha-type protein kinase domain-containing protein</fullName>
    </recommendedName>
</protein>
<evidence type="ECO:0000256" key="3">
    <source>
        <dbReference type="ARBA" id="ARBA00022777"/>
    </source>
</evidence>
<feature type="region of interest" description="Disordered" evidence="4">
    <location>
        <begin position="277"/>
        <end position="327"/>
    </location>
</feature>
<dbReference type="PROSITE" id="PS51158">
    <property type="entry name" value="ALPHA_KINASE"/>
    <property type="match status" value="1"/>
</dbReference>
<evidence type="ECO:0000256" key="1">
    <source>
        <dbReference type="ARBA" id="ARBA00022527"/>
    </source>
</evidence>
<keyword evidence="7" id="KW-1185">Reference proteome</keyword>
<reference evidence="6" key="1">
    <citation type="submission" date="2019-10" db="EMBL/GenBank/DDBJ databases">
        <authorList>
            <consortium name="DOE Joint Genome Institute"/>
            <person name="Kuo A."/>
            <person name="Miyauchi S."/>
            <person name="Kiss E."/>
            <person name="Drula E."/>
            <person name="Kohler A."/>
            <person name="Sanchez-Garcia M."/>
            <person name="Andreopoulos B."/>
            <person name="Barry K.W."/>
            <person name="Bonito G."/>
            <person name="Buee M."/>
            <person name="Carver A."/>
            <person name="Chen C."/>
            <person name="Cichocki N."/>
            <person name="Clum A."/>
            <person name="Culley D."/>
            <person name="Crous P.W."/>
            <person name="Fauchery L."/>
            <person name="Girlanda M."/>
            <person name="Hayes R."/>
            <person name="Keri Z."/>
            <person name="LaButti K."/>
            <person name="Lipzen A."/>
            <person name="Lombard V."/>
            <person name="Magnuson J."/>
            <person name="Maillard F."/>
            <person name="Morin E."/>
            <person name="Murat C."/>
            <person name="Nolan M."/>
            <person name="Ohm R."/>
            <person name="Pangilinan J."/>
            <person name="Pereira M."/>
            <person name="Perotto S."/>
            <person name="Peter M."/>
            <person name="Riley R."/>
            <person name="Sitrit Y."/>
            <person name="Stielow B."/>
            <person name="Szollosi G."/>
            <person name="Zifcakova L."/>
            <person name="Stursova M."/>
            <person name="Spatafora J.W."/>
            <person name="Tedersoo L."/>
            <person name="Vaario L.-M."/>
            <person name="Yamada A."/>
            <person name="Yan M."/>
            <person name="Wang P."/>
            <person name="Xu J."/>
            <person name="Bruns T."/>
            <person name="Baldrian P."/>
            <person name="Vilgalys R."/>
            <person name="Henrissat B."/>
            <person name="Grigoriev I.V."/>
            <person name="Hibbett D."/>
            <person name="Nagy L.G."/>
            <person name="Martin F.M."/>
        </authorList>
    </citation>
    <scope>NUCLEOTIDE SEQUENCE</scope>
    <source>
        <strain evidence="6">Prilba</strain>
    </source>
</reference>
<dbReference type="Gene3D" id="3.20.200.10">
    <property type="entry name" value="MHCK/EF2 kinase"/>
    <property type="match status" value="1"/>
</dbReference>
<dbReference type="GO" id="GO:0004674">
    <property type="term" value="F:protein serine/threonine kinase activity"/>
    <property type="evidence" value="ECO:0007669"/>
    <property type="project" value="UniProtKB-KW"/>
</dbReference>
<dbReference type="GO" id="GO:0005524">
    <property type="term" value="F:ATP binding"/>
    <property type="evidence" value="ECO:0007669"/>
    <property type="project" value="InterPro"/>
</dbReference>
<keyword evidence="3" id="KW-0418">Kinase</keyword>
<reference evidence="6" key="2">
    <citation type="journal article" date="2020" name="Nat. Commun.">
        <title>Large-scale genome sequencing of mycorrhizal fungi provides insights into the early evolution of symbiotic traits.</title>
        <authorList>
            <person name="Miyauchi S."/>
            <person name="Kiss E."/>
            <person name="Kuo A."/>
            <person name="Drula E."/>
            <person name="Kohler A."/>
            <person name="Sanchez-Garcia M."/>
            <person name="Morin E."/>
            <person name="Andreopoulos B."/>
            <person name="Barry K.W."/>
            <person name="Bonito G."/>
            <person name="Buee M."/>
            <person name="Carver A."/>
            <person name="Chen C."/>
            <person name="Cichocki N."/>
            <person name="Clum A."/>
            <person name="Culley D."/>
            <person name="Crous P.W."/>
            <person name="Fauchery L."/>
            <person name="Girlanda M."/>
            <person name="Hayes R.D."/>
            <person name="Keri Z."/>
            <person name="LaButti K."/>
            <person name="Lipzen A."/>
            <person name="Lombard V."/>
            <person name="Magnuson J."/>
            <person name="Maillard F."/>
            <person name="Murat C."/>
            <person name="Nolan M."/>
            <person name="Ohm R.A."/>
            <person name="Pangilinan J."/>
            <person name="Pereira M.F."/>
            <person name="Perotto S."/>
            <person name="Peter M."/>
            <person name="Pfister S."/>
            <person name="Riley R."/>
            <person name="Sitrit Y."/>
            <person name="Stielow J.B."/>
            <person name="Szollosi G."/>
            <person name="Zifcakova L."/>
            <person name="Stursova M."/>
            <person name="Spatafora J.W."/>
            <person name="Tedersoo L."/>
            <person name="Vaario L.M."/>
            <person name="Yamada A."/>
            <person name="Yan M."/>
            <person name="Wang P."/>
            <person name="Xu J."/>
            <person name="Bruns T."/>
            <person name="Baldrian P."/>
            <person name="Vilgalys R."/>
            <person name="Dunand C."/>
            <person name="Henrissat B."/>
            <person name="Grigoriev I.V."/>
            <person name="Hibbett D."/>
            <person name="Nagy L.G."/>
            <person name="Martin F.M."/>
        </authorList>
    </citation>
    <scope>NUCLEOTIDE SEQUENCE</scope>
    <source>
        <strain evidence="6">Prilba</strain>
    </source>
</reference>
<dbReference type="Pfam" id="PF02816">
    <property type="entry name" value="Alpha_kinase"/>
    <property type="match status" value="1"/>
</dbReference>
<proteinExistence type="predicted"/>
<evidence type="ECO:0000313" key="7">
    <source>
        <dbReference type="Proteomes" id="UP000759537"/>
    </source>
</evidence>
<dbReference type="CDD" id="cd04515">
    <property type="entry name" value="Alpha_kinase"/>
    <property type="match status" value="1"/>
</dbReference>
<evidence type="ECO:0000256" key="4">
    <source>
        <dbReference type="SAM" id="MobiDB-lite"/>
    </source>
</evidence>
<keyword evidence="1" id="KW-0723">Serine/threonine-protein kinase</keyword>
<feature type="compositionally biased region" description="Basic residues" evidence="4">
    <location>
        <begin position="280"/>
        <end position="289"/>
    </location>
</feature>
<feature type="domain" description="Alpha-type protein kinase" evidence="5">
    <location>
        <begin position="339"/>
        <end position="609"/>
    </location>
</feature>
<comment type="caution">
    <text evidence="6">The sequence shown here is derived from an EMBL/GenBank/DDBJ whole genome shotgun (WGS) entry which is preliminary data.</text>
</comment>
<dbReference type="AlphaFoldDB" id="A0A9P5N4X3"/>
<dbReference type="OrthoDB" id="301415at2759"/>
<organism evidence="6 7">
    <name type="scientific">Russula ochroleuca</name>
    <dbReference type="NCBI Taxonomy" id="152965"/>
    <lineage>
        <taxon>Eukaryota</taxon>
        <taxon>Fungi</taxon>
        <taxon>Dikarya</taxon>
        <taxon>Basidiomycota</taxon>
        <taxon>Agaricomycotina</taxon>
        <taxon>Agaricomycetes</taxon>
        <taxon>Russulales</taxon>
        <taxon>Russulaceae</taxon>
        <taxon>Russula</taxon>
    </lineage>
</organism>
<evidence type="ECO:0000256" key="2">
    <source>
        <dbReference type="ARBA" id="ARBA00022679"/>
    </source>
</evidence>